<feature type="region of interest" description="Disordered" evidence="1">
    <location>
        <begin position="196"/>
        <end position="245"/>
    </location>
</feature>
<evidence type="ECO:0000313" key="3">
    <source>
        <dbReference type="Proteomes" id="UP000030672"/>
    </source>
</evidence>
<evidence type="ECO:0000256" key="1">
    <source>
        <dbReference type="SAM" id="MobiDB-lite"/>
    </source>
</evidence>
<dbReference type="EMBL" id="KL584842">
    <property type="protein sequence ID" value="KEQ60534.1"/>
    <property type="molecule type" value="Genomic_DNA"/>
</dbReference>
<dbReference type="STRING" id="1043003.A0A074VN39"/>
<dbReference type="GeneID" id="63920142"/>
<organism evidence="2 3">
    <name type="scientific">Aureobasidium melanogenum (strain CBS 110374)</name>
    <name type="common">Aureobasidium pullulans var. melanogenum</name>
    <dbReference type="NCBI Taxonomy" id="1043003"/>
    <lineage>
        <taxon>Eukaryota</taxon>
        <taxon>Fungi</taxon>
        <taxon>Dikarya</taxon>
        <taxon>Ascomycota</taxon>
        <taxon>Pezizomycotina</taxon>
        <taxon>Dothideomycetes</taxon>
        <taxon>Dothideomycetidae</taxon>
        <taxon>Dothideales</taxon>
        <taxon>Saccotheciaceae</taxon>
        <taxon>Aureobasidium</taxon>
    </lineage>
</organism>
<keyword evidence="3" id="KW-1185">Reference proteome</keyword>
<name>A0A074VN39_AURM1</name>
<dbReference type="RefSeq" id="XP_040877557.1">
    <property type="nucleotide sequence ID" value="XM_041026769.1"/>
</dbReference>
<accession>A0A074VN39</accession>
<dbReference type="AlphaFoldDB" id="A0A074VN39"/>
<reference evidence="2 3" key="1">
    <citation type="journal article" date="2014" name="BMC Genomics">
        <title>Genome sequencing of four Aureobasidium pullulans varieties: biotechnological potential, stress tolerance, and description of new species.</title>
        <authorList>
            <person name="Gostin Ar C."/>
            <person name="Ohm R.A."/>
            <person name="Kogej T."/>
            <person name="Sonjak S."/>
            <person name="Turk M."/>
            <person name="Zajc J."/>
            <person name="Zalar P."/>
            <person name="Grube M."/>
            <person name="Sun H."/>
            <person name="Han J."/>
            <person name="Sharma A."/>
            <person name="Chiniquy J."/>
            <person name="Ngan C.Y."/>
            <person name="Lipzen A."/>
            <person name="Barry K."/>
            <person name="Grigoriev I.V."/>
            <person name="Gunde-Cimerman N."/>
        </authorList>
    </citation>
    <scope>NUCLEOTIDE SEQUENCE [LARGE SCALE GENOMIC DNA]</scope>
    <source>
        <strain evidence="2 3">CBS 110374</strain>
    </source>
</reference>
<dbReference type="HOGENOM" id="CLU_997419_0_0_1"/>
<dbReference type="Proteomes" id="UP000030672">
    <property type="component" value="Unassembled WGS sequence"/>
</dbReference>
<proteinExistence type="predicted"/>
<gene>
    <name evidence="2" type="ORF">M437DRAFT_77250</name>
</gene>
<protein>
    <submittedName>
        <fullName evidence="2">Uncharacterized protein</fullName>
    </submittedName>
</protein>
<evidence type="ECO:0000313" key="2">
    <source>
        <dbReference type="EMBL" id="KEQ60534.1"/>
    </source>
</evidence>
<sequence length="279" mass="27735">MHLFPFAWISYSLTSSPTPSIKRTLILTPLALTATIQIPPSSTLAVVIPIATTGTTDYTTITSCAESIAGCPATATASQEPVQTTNAVSVLSSALATFPSSLLPKTTYSFDFTTRTSVVGSGSTSASTSATSSGGLQTSTIVVSGQQTVTLLSSGGSLISLSATSATSTSAAPNPTTTLSTTSTKSSTLTTLITTSTSTSTSSSSSASSSASESSITSSSTTQTSTRQSTTTHSGTATNTVKPATTTAAPPINAAVRDSSPSAILGMLVLFGVTVGLLV</sequence>
<feature type="region of interest" description="Disordered" evidence="1">
    <location>
        <begin position="164"/>
        <end position="184"/>
    </location>
</feature>